<proteinExistence type="predicted"/>
<dbReference type="AlphaFoldDB" id="A0A7W5B388"/>
<sequence length="66" mass="7358">MAEEPNKGKRTLQEREAIIAEAAKRNGEAQPDAAVIHKIDELAEGMAPHWQSFYRSIRDAVAGIRD</sequence>
<gene>
    <name evidence="1" type="ORF">FHS18_005712</name>
</gene>
<evidence type="ECO:0000313" key="2">
    <source>
        <dbReference type="Proteomes" id="UP000570361"/>
    </source>
</evidence>
<keyword evidence="2" id="KW-1185">Reference proteome</keyword>
<dbReference type="EMBL" id="JACHXK010000020">
    <property type="protein sequence ID" value="MBB3113599.1"/>
    <property type="molecule type" value="Genomic_DNA"/>
</dbReference>
<name>A0A7W5B388_9BACL</name>
<dbReference type="Proteomes" id="UP000570361">
    <property type="component" value="Unassembled WGS sequence"/>
</dbReference>
<accession>A0A7W5B388</accession>
<reference evidence="1 2" key="1">
    <citation type="submission" date="2020-08" db="EMBL/GenBank/DDBJ databases">
        <title>Genomic Encyclopedia of Type Strains, Phase III (KMG-III): the genomes of soil and plant-associated and newly described type strains.</title>
        <authorList>
            <person name="Whitman W."/>
        </authorList>
    </citation>
    <scope>NUCLEOTIDE SEQUENCE [LARGE SCALE GENOMIC DNA]</scope>
    <source>
        <strain evidence="1 2">CECT 5862</strain>
    </source>
</reference>
<organism evidence="1 2">
    <name type="scientific">Paenibacillus phyllosphaerae</name>
    <dbReference type="NCBI Taxonomy" id="274593"/>
    <lineage>
        <taxon>Bacteria</taxon>
        <taxon>Bacillati</taxon>
        <taxon>Bacillota</taxon>
        <taxon>Bacilli</taxon>
        <taxon>Bacillales</taxon>
        <taxon>Paenibacillaceae</taxon>
        <taxon>Paenibacillus</taxon>
    </lineage>
</organism>
<comment type="caution">
    <text evidence="1">The sequence shown here is derived from an EMBL/GenBank/DDBJ whole genome shotgun (WGS) entry which is preliminary data.</text>
</comment>
<evidence type="ECO:0000313" key="1">
    <source>
        <dbReference type="EMBL" id="MBB3113599.1"/>
    </source>
</evidence>
<dbReference type="RefSeq" id="WP_183603673.1">
    <property type="nucleotide sequence ID" value="NZ_JACHXK010000020.1"/>
</dbReference>
<protein>
    <submittedName>
        <fullName evidence="1">Uncharacterized protein</fullName>
    </submittedName>
</protein>